<proteinExistence type="predicted"/>
<feature type="compositionally biased region" description="Basic and acidic residues" evidence="1">
    <location>
        <begin position="153"/>
        <end position="168"/>
    </location>
</feature>
<dbReference type="HOGENOM" id="CLU_1175636_0_0_1"/>
<dbReference type="AlphaFoldDB" id="K1X1M3"/>
<reference evidence="2 3" key="1">
    <citation type="journal article" date="2012" name="BMC Genomics">
        <title>Sequencing the genome of Marssonina brunnea reveals fungus-poplar co-evolution.</title>
        <authorList>
            <person name="Zhu S."/>
            <person name="Cao Y.-Z."/>
            <person name="Jiang C."/>
            <person name="Tan B.-Y."/>
            <person name="Wang Z."/>
            <person name="Feng S."/>
            <person name="Zhang L."/>
            <person name="Su X.-H."/>
            <person name="Brejova B."/>
            <person name="Vinar T."/>
            <person name="Xu M."/>
            <person name="Wang M.-X."/>
            <person name="Zhang S.-G."/>
            <person name="Huang M.-R."/>
            <person name="Wu R."/>
            <person name="Zhou Y."/>
        </authorList>
    </citation>
    <scope>NUCLEOTIDE SEQUENCE [LARGE SCALE GENOMIC DNA]</scope>
    <source>
        <strain evidence="2 3">MB_m1</strain>
    </source>
</reference>
<accession>K1X1M3</accession>
<feature type="compositionally biased region" description="Basic and acidic residues" evidence="1">
    <location>
        <begin position="35"/>
        <end position="52"/>
    </location>
</feature>
<feature type="region of interest" description="Disordered" evidence="1">
    <location>
        <begin position="1"/>
        <end position="81"/>
    </location>
</feature>
<name>K1X1M3_MARBU</name>
<dbReference type="KEGG" id="mbe:MBM_02348"/>
<evidence type="ECO:0000313" key="3">
    <source>
        <dbReference type="Proteomes" id="UP000006753"/>
    </source>
</evidence>
<protein>
    <submittedName>
        <fullName evidence="2">Uncharacterized protein</fullName>
    </submittedName>
</protein>
<organism evidence="2 3">
    <name type="scientific">Marssonina brunnea f. sp. multigermtubi (strain MB_m1)</name>
    <name type="common">Marssonina leaf spot fungus</name>
    <dbReference type="NCBI Taxonomy" id="1072389"/>
    <lineage>
        <taxon>Eukaryota</taxon>
        <taxon>Fungi</taxon>
        <taxon>Dikarya</taxon>
        <taxon>Ascomycota</taxon>
        <taxon>Pezizomycotina</taxon>
        <taxon>Leotiomycetes</taxon>
        <taxon>Helotiales</taxon>
        <taxon>Drepanopezizaceae</taxon>
        <taxon>Drepanopeziza</taxon>
    </lineage>
</organism>
<dbReference type="InParanoid" id="K1X1M3"/>
<feature type="compositionally biased region" description="Low complexity" evidence="1">
    <location>
        <begin position="24"/>
        <end position="33"/>
    </location>
</feature>
<dbReference type="GeneID" id="18758283"/>
<evidence type="ECO:0000256" key="1">
    <source>
        <dbReference type="SAM" id="MobiDB-lite"/>
    </source>
</evidence>
<feature type="compositionally biased region" description="Basic and acidic residues" evidence="1">
    <location>
        <begin position="8"/>
        <end position="20"/>
    </location>
</feature>
<sequence length="236" mass="25719">MRKIASRRGREQQQEGRRAGGQEGEPQQKQQAAFDPRRRRDGHARGGSDTRGGRQRPGGTTRDSAAGTTPPAPGRRPHDAERGLGYMFAMAAARWRYPLAPGRPACTRPTLHRAERRGTGQTLHLQPAVLRPVRTELAAGREADRGAAALVRPEGDPGARGHRGRPEPRGPAARQCAAGPDRAHVLSHEASLDSRVLYGESGGMIDGHPVLDLDEIKNQCEQRREGRAGWNIRFGL</sequence>
<dbReference type="EMBL" id="JH921431">
    <property type="protein sequence ID" value="EKD19111.1"/>
    <property type="molecule type" value="Genomic_DNA"/>
</dbReference>
<keyword evidence="3" id="KW-1185">Reference proteome</keyword>
<dbReference type="Proteomes" id="UP000006753">
    <property type="component" value="Unassembled WGS sequence"/>
</dbReference>
<gene>
    <name evidence="2" type="ORF">MBM_02348</name>
</gene>
<evidence type="ECO:0000313" key="2">
    <source>
        <dbReference type="EMBL" id="EKD19111.1"/>
    </source>
</evidence>
<feature type="region of interest" description="Disordered" evidence="1">
    <location>
        <begin position="147"/>
        <end position="173"/>
    </location>
</feature>